<dbReference type="InterPro" id="IPR052709">
    <property type="entry name" value="Transposase-MT_Hybrid"/>
</dbReference>
<dbReference type="AlphaFoldDB" id="A0A6P7SSV0"/>
<accession>A0A6P7SSV0</accession>
<organism evidence="1 2">
    <name type="scientific">Octopus sinensis</name>
    <name type="common">East Asian common octopus</name>
    <dbReference type="NCBI Taxonomy" id="2607531"/>
    <lineage>
        <taxon>Eukaryota</taxon>
        <taxon>Metazoa</taxon>
        <taxon>Spiralia</taxon>
        <taxon>Lophotrochozoa</taxon>
        <taxon>Mollusca</taxon>
        <taxon>Cephalopoda</taxon>
        <taxon>Coleoidea</taxon>
        <taxon>Octopodiformes</taxon>
        <taxon>Octopoda</taxon>
        <taxon>Incirrata</taxon>
        <taxon>Octopodidae</taxon>
        <taxon>Octopus</taxon>
    </lineage>
</organism>
<name>A0A6P7SSV0_9MOLL</name>
<reference evidence="2" key="1">
    <citation type="submission" date="2025-08" db="UniProtKB">
        <authorList>
            <consortium name="RefSeq"/>
        </authorList>
    </citation>
    <scope>IDENTIFICATION</scope>
</reference>
<gene>
    <name evidence="2" type="primary">LOC115216242</name>
</gene>
<dbReference type="PANTHER" id="PTHR46060:SF1">
    <property type="entry name" value="MARINER MOS1 TRANSPOSASE-LIKE PROTEIN"/>
    <property type="match status" value="1"/>
</dbReference>
<proteinExistence type="predicted"/>
<dbReference type="Proteomes" id="UP000515154">
    <property type="component" value="Linkage group LG10"/>
</dbReference>
<protein>
    <submittedName>
        <fullName evidence="2">Uncharacterized protein LOC115216242</fullName>
    </submittedName>
</protein>
<dbReference type="KEGG" id="osn:115216242"/>
<evidence type="ECO:0000313" key="2">
    <source>
        <dbReference type="RefSeq" id="XP_029641299.1"/>
    </source>
</evidence>
<dbReference type="PANTHER" id="PTHR46060">
    <property type="entry name" value="MARINER MOS1 TRANSPOSASE-LIKE PROTEIN"/>
    <property type="match status" value="1"/>
</dbReference>
<sequence length="123" mass="14148">MTFQLYQQCKGGQLNLGGEERILKMIQSGRLTIATTGKIIDHIHTMMMDDRRMSVNQINNTINISHQRVENTLHNNPGMTNVSAGWVLRPLTPNQNRTKLITSWEHLTSFEADLARFVQRFLI</sequence>
<evidence type="ECO:0000313" key="1">
    <source>
        <dbReference type="Proteomes" id="UP000515154"/>
    </source>
</evidence>
<dbReference type="RefSeq" id="XP_029641299.1">
    <property type="nucleotide sequence ID" value="XM_029785439.1"/>
</dbReference>
<keyword evidence="1" id="KW-1185">Reference proteome</keyword>